<dbReference type="PANTHER" id="PTHR37534">
    <property type="entry name" value="TRANSCRIPTIONAL ACTIVATOR PROTEIN UGA3"/>
    <property type="match status" value="1"/>
</dbReference>
<dbReference type="PANTHER" id="PTHR37534:SF7">
    <property type="entry name" value="TRANSCRIPTIONAL ACTIVATOR PROTEIN UGA3"/>
    <property type="match status" value="1"/>
</dbReference>
<dbReference type="InterPro" id="IPR001138">
    <property type="entry name" value="Zn2Cys6_DnaBD"/>
</dbReference>
<dbReference type="CDD" id="cd00067">
    <property type="entry name" value="GAL4"/>
    <property type="match status" value="1"/>
</dbReference>
<dbReference type="PROSITE" id="PS00463">
    <property type="entry name" value="ZN2_CY6_FUNGAL_1"/>
    <property type="match status" value="1"/>
</dbReference>
<dbReference type="SUPFAM" id="SSF57701">
    <property type="entry name" value="Zn2/Cys6 DNA-binding domain"/>
    <property type="match status" value="1"/>
</dbReference>
<evidence type="ECO:0000313" key="5">
    <source>
        <dbReference type="Proteomes" id="UP001152607"/>
    </source>
</evidence>
<dbReference type="GO" id="GO:0045944">
    <property type="term" value="P:positive regulation of transcription by RNA polymerase II"/>
    <property type="evidence" value="ECO:0007669"/>
    <property type="project" value="TreeGrafter"/>
</dbReference>
<keyword evidence="2" id="KW-0539">Nucleus</keyword>
<dbReference type="Pfam" id="PF11951">
    <property type="entry name" value="Fungal_trans_2"/>
    <property type="match status" value="1"/>
</dbReference>
<dbReference type="InterPro" id="IPR021858">
    <property type="entry name" value="Fun_TF"/>
</dbReference>
<dbReference type="InterPro" id="IPR036864">
    <property type="entry name" value="Zn2-C6_fun-type_DNA-bd_sf"/>
</dbReference>
<dbReference type="Proteomes" id="UP001152607">
    <property type="component" value="Unassembled WGS sequence"/>
</dbReference>
<dbReference type="AlphaFoldDB" id="A0A9W4UMA6"/>
<dbReference type="GO" id="GO:0008270">
    <property type="term" value="F:zinc ion binding"/>
    <property type="evidence" value="ECO:0007669"/>
    <property type="project" value="InterPro"/>
</dbReference>
<protein>
    <recommendedName>
        <fullName evidence="3">Zn(2)-C6 fungal-type domain-containing protein</fullName>
    </recommendedName>
</protein>
<evidence type="ECO:0000313" key="4">
    <source>
        <dbReference type="EMBL" id="CAI6337262.1"/>
    </source>
</evidence>
<dbReference type="Pfam" id="PF00172">
    <property type="entry name" value="Zn_clus"/>
    <property type="match status" value="1"/>
</dbReference>
<dbReference type="SMART" id="SM00066">
    <property type="entry name" value="GAL4"/>
    <property type="match status" value="1"/>
</dbReference>
<keyword evidence="5" id="KW-1185">Reference proteome</keyword>
<evidence type="ECO:0000259" key="3">
    <source>
        <dbReference type="PROSITE" id="PS50048"/>
    </source>
</evidence>
<evidence type="ECO:0000256" key="1">
    <source>
        <dbReference type="ARBA" id="ARBA00004123"/>
    </source>
</evidence>
<accession>A0A9W4UMA6</accession>
<dbReference type="GO" id="GO:0000981">
    <property type="term" value="F:DNA-binding transcription factor activity, RNA polymerase II-specific"/>
    <property type="evidence" value="ECO:0007669"/>
    <property type="project" value="InterPro"/>
</dbReference>
<dbReference type="GO" id="GO:0005634">
    <property type="term" value="C:nucleus"/>
    <property type="evidence" value="ECO:0007669"/>
    <property type="project" value="UniProtKB-SubCell"/>
</dbReference>
<dbReference type="GO" id="GO:0000976">
    <property type="term" value="F:transcription cis-regulatory region binding"/>
    <property type="evidence" value="ECO:0007669"/>
    <property type="project" value="TreeGrafter"/>
</dbReference>
<dbReference type="PROSITE" id="PS50048">
    <property type="entry name" value="ZN2_CY6_FUNGAL_2"/>
    <property type="match status" value="1"/>
</dbReference>
<dbReference type="EMBL" id="CAOQHR010000007">
    <property type="protein sequence ID" value="CAI6337262.1"/>
    <property type="molecule type" value="Genomic_DNA"/>
</dbReference>
<name>A0A9W4UMA6_9PLEO</name>
<sequence length="487" mass="55036">MGDPERPRQRKFAPRSRQGCLTCRARRKRCDGKRPICQSCTRLNMSCEWEAQRKIVSTSTTVTATEPEPETEIEVEDKQAITLPTLQELTVSSPVPSLDPWDSLPVNEVAEKKHLLRYYVEAFIPSVSVADTPHSFYTGLYIPWAFECDGVLNAIIALSSAQLARRTAFEDRAEHLRAVSSKYQRRCYAFLADRVPQSSGPPRDAFQVIGIVLLLVGLEALNGEKSTRWLSQMKCVRDILNMLSAQSNGYESWEIGSLRRHFTYHNAMASLMARVSNRRSEVFVVNSIMDEAVNAETLTVDPLMGIAYYICRLITRIQFVTSTNPAFPHITEAAFAILEQEILQWTYGSPMDIPGLDLPVALDLIALAETYRNAALIQLYRTSTAHKHLIPACASRAMQFVSRIPSGSAAESSMLYPIFMAGAELSNEPEISQCFKRLKEIQARNRYENVGMVQKVLEEVWRPALNGQDKRDWEEVLKEWGWSFTLG</sequence>
<organism evidence="4 5">
    <name type="scientific">Periconia digitata</name>
    <dbReference type="NCBI Taxonomy" id="1303443"/>
    <lineage>
        <taxon>Eukaryota</taxon>
        <taxon>Fungi</taxon>
        <taxon>Dikarya</taxon>
        <taxon>Ascomycota</taxon>
        <taxon>Pezizomycotina</taxon>
        <taxon>Dothideomycetes</taxon>
        <taxon>Pleosporomycetidae</taxon>
        <taxon>Pleosporales</taxon>
        <taxon>Massarineae</taxon>
        <taxon>Periconiaceae</taxon>
        <taxon>Periconia</taxon>
    </lineage>
</organism>
<proteinExistence type="predicted"/>
<evidence type="ECO:0000256" key="2">
    <source>
        <dbReference type="ARBA" id="ARBA00023242"/>
    </source>
</evidence>
<comment type="subcellular location">
    <subcellularLocation>
        <location evidence="1">Nucleus</location>
    </subcellularLocation>
</comment>
<dbReference type="OrthoDB" id="3509362at2759"/>
<reference evidence="4" key="1">
    <citation type="submission" date="2023-01" db="EMBL/GenBank/DDBJ databases">
        <authorList>
            <person name="Van Ghelder C."/>
            <person name="Rancurel C."/>
        </authorList>
    </citation>
    <scope>NUCLEOTIDE SEQUENCE</scope>
    <source>
        <strain evidence="4">CNCM I-4278</strain>
    </source>
</reference>
<feature type="domain" description="Zn(2)-C6 fungal-type" evidence="3">
    <location>
        <begin position="19"/>
        <end position="49"/>
    </location>
</feature>
<dbReference type="Gene3D" id="4.10.240.10">
    <property type="entry name" value="Zn(2)-C6 fungal-type DNA-binding domain"/>
    <property type="match status" value="1"/>
</dbReference>
<comment type="caution">
    <text evidence="4">The sequence shown here is derived from an EMBL/GenBank/DDBJ whole genome shotgun (WGS) entry which is preliminary data.</text>
</comment>
<gene>
    <name evidence="4" type="ORF">PDIGIT_LOCUS10372</name>
</gene>